<name>A0A7S2A3E7_9STRA</name>
<dbReference type="AlphaFoldDB" id="A0A7S2A3E7"/>
<dbReference type="InterPro" id="IPR046475">
    <property type="entry name" value="DUF6796"/>
</dbReference>
<organism evidence="2">
    <name type="scientific">Ditylum brightwellii</name>
    <dbReference type="NCBI Taxonomy" id="49249"/>
    <lineage>
        <taxon>Eukaryota</taxon>
        <taxon>Sar</taxon>
        <taxon>Stramenopiles</taxon>
        <taxon>Ochrophyta</taxon>
        <taxon>Bacillariophyta</taxon>
        <taxon>Mediophyceae</taxon>
        <taxon>Lithodesmiophycidae</taxon>
        <taxon>Lithodesmiales</taxon>
        <taxon>Lithodesmiaceae</taxon>
        <taxon>Ditylum</taxon>
    </lineage>
</organism>
<reference evidence="2" key="1">
    <citation type="submission" date="2021-01" db="EMBL/GenBank/DDBJ databases">
        <authorList>
            <person name="Corre E."/>
            <person name="Pelletier E."/>
            <person name="Niang G."/>
            <person name="Scheremetjew M."/>
            <person name="Finn R."/>
            <person name="Kale V."/>
            <person name="Holt S."/>
            <person name="Cochrane G."/>
            <person name="Meng A."/>
            <person name="Brown T."/>
            <person name="Cohen L."/>
        </authorList>
    </citation>
    <scope>NUCLEOTIDE SEQUENCE</scope>
    <source>
        <strain evidence="2">Pop2</strain>
    </source>
</reference>
<keyword evidence="1" id="KW-0472">Membrane</keyword>
<proteinExistence type="predicted"/>
<accession>A0A7S2A3E7</accession>
<evidence type="ECO:0000256" key="1">
    <source>
        <dbReference type="SAM" id="Phobius"/>
    </source>
</evidence>
<dbReference type="EMBL" id="HBGN01038619">
    <property type="protein sequence ID" value="CAD9356825.1"/>
    <property type="molecule type" value="Transcribed_RNA"/>
</dbReference>
<keyword evidence="1" id="KW-1133">Transmembrane helix</keyword>
<sequence length="283" mass="31445">MLNTKPIEEATTLLPPSSAASHHTMVLNLTPIQTCAAVALVCSIWNLFGDICFIDFYLAHMNFDAFGAIDNVSRPGNLFDFDKDWPLLVAQAGGWMYPVWAMATIYPLYLGLETSGGATSDRRHSVLPCALLAYGLCVVGGNLHSGFAFTTILPQVFHKHTPQSDEHELNLHSTINFAQSTIMDRYVFGYTPGPLTIMIASGWIIYIVITKETKFPKWFALCTPLVTVAWVNLIGFMLMPWPWGMYFVGSFGTWIIFVMNAAASWVLWNVKAGITLQVQNHSV</sequence>
<protein>
    <submittedName>
        <fullName evidence="2">Uncharacterized protein</fullName>
    </submittedName>
</protein>
<feature type="transmembrane region" description="Helical" evidence="1">
    <location>
        <begin position="124"/>
        <end position="143"/>
    </location>
</feature>
<evidence type="ECO:0000313" key="2">
    <source>
        <dbReference type="EMBL" id="CAD9356825.1"/>
    </source>
</evidence>
<dbReference type="Pfam" id="PF20599">
    <property type="entry name" value="DUF6796"/>
    <property type="match status" value="1"/>
</dbReference>
<feature type="transmembrane region" description="Helical" evidence="1">
    <location>
        <begin position="245"/>
        <end position="268"/>
    </location>
</feature>
<feature type="transmembrane region" description="Helical" evidence="1">
    <location>
        <begin position="187"/>
        <end position="209"/>
    </location>
</feature>
<keyword evidence="1" id="KW-0812">Transmembrane</keyword>
<feature type="transmembrane region" description="Helical" evidence="1">
    <location>
        <begin position="95"/>
        <end position="112"/>
    </location>
</feature>
<feature type="transmembrane region" description="Helical" evidence="1">
    <location>
        <begin position="218"/>
        <end position="239"/>
    </location>
</feature>
<gene>
    <name evidence="2" type="ORF">DBRI1063_LOCUS24698</name>
</gene>